<reference evidence="1 2" key="1">
    <citation type="submission" date="2024-09" db="EMBL/GenBank/DDBJ databases">
        <authorList>
            <person name="Sun Q."/>
            <person name="Mori K."/>
        </authorList>
    </citation>
    <scope>NUCLEOTIDE SEQUENCE [LARGE SCALE GENOMIC DNA]</scope>
    <source>
        <strain evidence="1 2">CECT 8300</strain>
    </source>
</reference>
<protein>
    <recommendedName>
        <fullName evidence="3">Phage protein</fullName>
    </recommendedName>
</protein>
<proteinExistence type="predicted"/>
<accession>A0ABV5H2L4</accession>
<keyword evidence="2" id="KW-1185">Reference proteome</keyword>
<dbReference type="Proteomes" id="UP001589590">
    <property type="component" value="Unassembled WGS sequence"/>
</dbReference>
<gene>
    <name evidence="1" type="ORF">ACFFU1_14645</name>
</gene>
<comment type="caution">
    <text evidence="1">The sequence shown here is derived from an EMBL/GenBank/DDBJ whole genome shotgun (WGS) entry which is preliminary data.</text>
</comment>
<dbReference type="EMBL" id="JBHMFA010000012">
    <property type="protein sequence ID" value="MFB9106139.1"/>
    <property type="molecule type" value="Genomic_DNA"/>
</dbReference>
<sequence length="80" mass="9519">MADKTTVVPFRDKTPQDRNLDYKVTSYYSKVEQIANFSFPFINQEHYEGITDDLTEATEMLIEEANRYLIYLKNIKFIDK</sequence>
<organism evidence="1 2">
    <name type="scientific">Algibacter miyuki</name>
    <dbReference type="NCBI Taxonomy" id="1306933"/>
    <lineage>
        <taxon>Bacteria</taxon>
        <taxon>Pseudomonadati</taxon>
        <taxon>Bacteroidota</taxon>
        <taxon>Flavobacteriia</taxon>
        <taxon>Flavobacteriales</taxon>
        <taxon>Flavobacteriaceae</taxon>
        <taxon>Algibacter</taxon>
    </lineage>
</organism>
<evidence type="ECO:0000313" key="2">
    <source>
        <dbReference type="Proteomes" id="UP001589590"/>
    </source>
</evidence>
<dbReference type="RefSeq" id="WP_290270858.1">
    <property type="nucleotide sequence ID" value="NZ_JAUFQP010000010.1"/>
</dbReference>
<name>A0ABV5H2L4_9FLAO</name>
<evidence type="ECO:0008006" key="3">
    <source>
        <dbReference type="Google" id="ProtNLM"/>
    </source>
</evidence>
<evidence type="ECO:0000313" key="1">
    <source>
        <dbReference type="EMBL" id="MFB9106139.1"/>
    </source>
</evidence>